<keyword evidence="4" id="KW-0057">Aromatic amino acid biosynthesis</keyword>
<keyword evidence="9" id="KW-1185">Reference proteome</keyword>
<geneLocation type="plasmid" evidence="9">
    <name>pKVU_100</name>
</geneLocation>
<dbReference type="InterPro" id="IPR050071">
    <property type="entry name" value="Dehydroquinate_synthase"/>
</dbReference>
<dbReference type="OrthoDB" id="9806583at2"/>
<gene>
    <name evidence="8" type="primary">aroB</name>
    <name evidence="8" type="ordered locus">KVU_PA0203</name>
</gene>
<dbReference type="HOGENOM" id="CLU_001201_0_4_5"/>
<dbReference type="RefSeq" id="WP_013368549.1">
    <property type="nucleotide sequence ID" value="NC_017386.1"/>
</dbReference>
<accession>F9YB68</accession>
<dbReference type="Pfam" id="PF24621">
    <property type="entry name" value="DHQS_C"/>
    <property type="match status" value="1"/>
</dbReference>
<dbReference type="SUPFAM" id="SSF56796">
    <property type="entry name" value="Dehydroquinate synthase-like"/>
    <property type="match status" value="1"/>
</dbReference>
<dbReference type="InterPro" id="IPR030960">
    <property type="entry name" value="DHQS/DOIS_N"/>
</dbReference>
<evidence type="ECO:0000313" key="8">
    <source>
        <dbReference type="EMBL" id="AEM42620.1"/>
    </source>
</evidence>
<evidence type="ECO:0000313" key="9">
    <source>
        <dbReference type="Proteomes" id="UP000000692"/>
    </source>
</evidence>
<evidence type="ECO:0000256" key="2">
    <source>
        <dbReference type="ARBA" id="ARBA00022605"/>
    </source>
</evidence>
<dbReference type="GO" id="GO:0003856">
    <property type="term" value="F:3-dehydroquinate synthase activity"/>
    <property type="evidence" value="ECO:0007669"/>
    <property type="project" value="UniProtKB-EC"/>
</dbReference>
<dbReference type="PANTHER" id="PTHR43622:SF7">
    <property type="entry name" value="3-DEHYDROQUINATE SYNTHASE, CHLOROPLASTIC"/>
    <property type="match status" value="1"/>
</dbReference>
<feature type="domain" description="3-dehydroquinate synthase N-terminal" evidence="6">
    <location>
        <begin position="92"/>
        <end position="204"/>
    </location>
</feature>
<evidence type="ECO:0000256" key="3">
    <source>
        <dbReference type="ARBA" id="ARBA00023027"/>
    </source>
</evidence>
<dbReference type="PATRIC" id="fig|759362.5.peg.2897"/>
<evidence type="ECO:0000256" key="4">
    <source>
        <dbReference type="ARBA" id="ARBA00023141"/>
    </source>
</evidence>
<dbReference type="InterPro" id="IPR056179">
    <property type="entry name" value="DHQS_C"/>
</dbReference>
<dbReference type="PANTHER" id="PTHR43622">
    <property type="entry name" value="3-DEHYDROQUINATE SYNTHASE"/>
    <property type="match status" value="1"/>
</dbReference>
<evidence type="ECO:0000256" key="5">
    <source>
        <dbReference type="ARBA" id="ARBA00023239"/>
    </source>
</evidence>
<keyword evidence="8" id="KW-0614">Plasmid</keyword>
<evidence type="ECO:0000259" key="7">
    <source>
        <dbReference type="Pfam" id="PF24621"/>
    </source>
</evidence>
<dbReference type="Pfam" id="PF01761">
    <property type="entry name" value="DHQ_synthase"/>
    <property type="match status" value="1"/>
</dbReference>
<proteinExistence type="predicted"/>
<name>F9YB68_KETVW</name>
<keyword evidence="3" id="KW-0520">NAD</keyword>
<keyword evidence="5 8" id="KW-0456">Lyase</keyword>
<organism evidence="8 9">
    <name type="scientific">Ketogulonicigenium vulgare (strain WSH-001)</name>
    <dbReference type="NCBI Taxonomy" id="759362"/>
    <lineage>
        <taxon>Bacteria</taxon>
        <taxon>Pseudomonadati</taxon>
        <taxon>Pseudomonadota</taxon>
        <taxon>Alphaproteobacteria</taxon>
        <taxon>Rhodobacterales</taxon>
        <taxon>Roseobacteraceae</taxon>
        <taxon>Ketogulonicigenium</taxon>
    </lineage>
</organism>
<keyword evidence="2" id="KW-0028">Amino-acid biosynthesis</keyword>
<evidence type="ECO:0000256" key="1">
    <source>
        <dbReference type="ARBA" id="ARBA00001911"/>
    </source>
</evidence>
<evidence type="ECO:0000259" key="6">
    <source>
        <dbReference type="Pfam" id="PF01761"/>
    </source>
</evidence>
<sequence>MQHFSPDHARNPLTRLQKFAVDYEFPVVFTRRLFRPGNPALLQVLGDAAQAQRLLIFVDSGVMAARPALPGEIASFVASHPLQVELAAPPIVMDGGEGVKQGLTHVLDMQQAMVEHGIDRHSYVVAIGGGAFLDAVGLAAATAHRGIRHIRVPTTVLSQNDSGVGVKNGVNLHGAKNYFGTFAPPFAVLNDLDFIDILPDREKRAGMAEAVKVALIRDRAFFEWLESAAGDLAAFHPDAMDYMIRRCAELHMHQIGQGGDPFERGTARPLDFGHWAAHRLEIMSGFTLRHGEAVAIGMALDCLYAVRVGLLRRPQADRALALLRALGFTLEHPLLANTDVLMAGLVEFQEHLGGELTITLLKAIGKGVEVHHIDHAAMIAAAHDLAGGAA</sequence>
<reference evidence="8 9" key="1">
    <citation type="journal article" date="2011" name="J. Bacteriol.">
        <title>Complete genome sequence of the industrial strain Ketogulonicigenium vulgare WSH-001.</title>
        <authorList>
            <person name="Liu L."/>
            <person name="Li Y."/>
            <person name="Zhang J."/>
            <person name="Zhou Z."/>
            <person name="Liu J."/>
            <person name="Li X."/>
            <person name="Zhou J."/>
            <person name="Du G."/>
            <person name="Wang L."/>
            <person name="Chen J."/>
        </authorList>
    </citation>
    <scope>NUCLEOTIDE SEQUENCE [LARGE SCALE GENOMIC DNA]</scope>
    <source>
        <strain evidence="8 9">WSH-001</strain>
        <plasmid evidence="9">pKVU_100</plasmid>
    </source>
</reference>
<dbReference type="KEGG" id="kvl:KVU_PA0203"/>
<dbReference type="Gene3D" id="3.40.50.1970">
    <property type="match status" value="1"/>
</dbReference>
<dbReference type="GO" id="GO:0008652">
    <property type="term" value="P:amino acid biosynthetic process"/>
    <property type="evidence" value="ECO:0007669"/>
    <property type="project" value="UniProtKB-KW"/>
</dbReference>
<protein>
    <submittedName>
        <fullName evidence="8">3-dehydroquinate synthase domain protein</fullName>
        <ecNumber evidence="8">4.2.3.4</ecNumber>
    </submittedName>
</protein>
<comment type="cofactor">
    <cofactor evidence="1">
        <name>NAD(+)</name>
        <dbReference type="ChEBI" id="CHEBI:57540"/>
    </cofactor>
</comment>
<dbReference type="NCBIfam" id="NF004852">
    <property type="entry name" value="PRK06203.1"/>
    <property type="match status" value="1"/>
</dbReference>
<dbReference type="EC" id="4.2.3.4" evidence="8"/>
<feature type="domain" description="3-dehydroquinate synthase C-terminal" evidence="7">
    <location>
        <begin position="206"/>
        <end position="335"/>
    </location>
</feature>
<dbReference type="Proteomes" id="UP000000692">
    <property type="component" value="Plasmid 1"/>
</dbReference>
<dbReference type="Gene3D" id="1.20.1090.10">
    <property type="entry name" value="Dehydroquinate synthase-like - alpha domain"/>
    <property type="match status" value="1"/>
</dbReference>
<dbReference type="EMBL" id="CP002019">
    <property type="protein sequence ID" value="AEM42620.1"/>
    <property type="molecule type" value="Genomic_DNA"/>
</dbReference>
<dbReference type="GO" id="GO:0009073">
    <property type="term" value="P:aromatic amino acid family biosynthetic process"/>
    <property type="evidence" value="ECO:0007669"/>
    <property type="project" value="UniProtKB-KW"/>
</dbReference>
<dbReference type="AlphaFoldDB" id="F9YB68"/>
<dbReference type="CDD" id="cd08198">
    <property type="entry name" value="DHQS-like"/>
    <property type="match status" value="1"/>
</dbReference>